<evidence type="ECO:0000313" key="5">
    <source>
        <dbReference type="Proteomes" id="UP000288859"/>
    </source>
</evidence>
<name>A0A438MVC1_EXOME</name>
<proteinExistence type="inferred from homology"/>
<dbReference type="GO" id="GO:0016799">
    <property type="term" value="F:hydrolase activity, hydrolyzing N-glycosyl compounds"/>
    <property type="evidence" value="ECO:0007669"/>
    <property type="project" value="InterPro"/>
</dbReference>
<protein>
    <recommendedName>
        <fullName evidence="3">Inosine/uridine-preferring nucleoside hydrolase domain-containing protein</fullName>
    </recommendedName>
</protein>
<dbReference type="Gene3D" id="3.90.245.10">
    <property type="entry name" value="Ribonucleoside hydrolase-like"/>
    <property type="match status" value="1"/>
</dbReference>
<dbReference type="InterPro" id="IPR036452">
    <property type="entry name" value="Ribo_hydro-like"/>
</dbReference>
<sequence>MRSVIPVALLVANSLPFVAQALASPQPIIIDTDLFGDVDDIGALAIANVLQNCGLADLKGVIINTPSEHGAPAASSICSYFGNPEVPVAALRPLSNVTFFDDWDYVRGEYASKVAYNWPGTLTNASLSPTPVDLYRSILASADNNSMHIISIGFLTNLADLLRSEGDDISPLTGPELVAAKVSEMIIMGGRYPFGWEYNFGGTDPDSTAYVIANLPESVPITFSGGELGNNIFSGDRPLAEALTSNESPVISAYQWYVTRGSVRRETWDPIAVLYGVLGLDGFAEIGMWPLLSYANEDGYNTITASNASNAWVNDTSVTNQHWLKLADGVTNTTMAWVIDNFLVHPPEVLTCLV</sequence>
<gene>
    <name evidence="4" type="ORF">B0A52_07814</name>
</gene>
<evidence type="ECO:0000256" key="2">
    <source>
        <dbReference type="SAM" id="SignalP"/>
    </source>
</evidence>
<dbReference type="VEuPathDB" id="FungiDB:PV10_02884"/>
<dbReference type="PANTHER" id="PTHR43264">
    <property type="match status" value="1"/>
</dbReference>
<accession>A0A438MVC1</accession>
<feature type="domain" description="Inosine/uridine-preferring nucleoside hydrolase" evidence="3">
    <location>
        <begin position="28"/>
        <end position="241"/>
    </location>
</feature>
<reference evidence="4 5" key="1">
    <citation type="submission" date="2017-03" db="EMBL/GenBank/DDBJ databases">
        <title>Genomes of endolithic fungi from Antarctica.</title>
        <authorList>
            <person name="Coleine C."/>
            <person name="Masonjones S."/>
            <person name="Stajich J.E."/>
        </authorList>
    </citation>
    <scope>NUCLEOTIDE SEQUENCE [LARGE SCALE GENOMIC DNA]</scope>
    <source>
        <strain evidence="4 5">CCFEE 6314</strain>
    </source>
</reference>
<evidence type="ECO:0000259" key="3">
    <source>
        <dbReference type="Pfam" id="PF01156"/>
    </source>
</evidence>
<dbReference type="PANTHER" id="PTHR43264:SF1">
    <property type="entry name" value="INOSINE_URIDINE-PREFERRING NUCLEOSIDE HYDROLASE DOMAIN-CONTAINING PROTEIN"/>
    <property type="match status" value="1"/>
</dbReference>
<organism evidence="4 5">
    <name type="scientific">Exophiala mesophila</name>
    <name type="common">Black yeast-like fungus</name>
    <dbReference type="NCBI Taxonomy" id="212818"/>
    <lineage>
        <taxon>Eukaryota</taxon>
        <taxon>Fungi</taxon>
        <taxon>Dikarya</taxon>
        <taxon>Ascomycota</taxon>
        <taxon>Pezizomycotina</taxon>
        <taxon>Eurotiomycetes</taxon>
        <taxon>Chaetothyriomycetidae</taxon>
        <taxon>Chaetothyriales</taxon>
        <taxon>Herpotrichiellaceae</taxon>
        <taxon>Exophiala</taxon>
    </lineage>
</organism>
<dbReference type="EMBL" id="NAJM01000045">
    <property type="protein sequence ID" value="RVX67691.1"/>
    <property type="molecule type" value="Genomic_DNA"/>
</dbReference>
<dbReference type="Pfam" id="PF01156">
    <property type="entry name" value="IU_nuc_hydro"/>
    <property type="match status" value="1"/>
</dbReference>
<dbReference type="OrthoDB" id="187522at2759"/>
<dbReference type="Proteomes" id="UP000288859">
    <property type="component" value="Unassembled WGS sequence"/>
</dbReference>
<evidence type="ECO:0000313" key="4">
    <source>
        <dbReference type="EMBL" id="RVX67691.1"/>
    </source>
</evidence>
<dbReference type="AlphaFoldDB" id="A0A438MVC1"/>
<evidence type="ECO:0000256" key="1">
    <source>
        <dbReference type="ARBA" id="ARBA00009176"/>
    </source>
</evidence>
<dbReference type="SUPFAM" id="SSF53590">
    <property type="entry name" value="Nucleoside hydrolase"/>
    <property type="match status" value="1"/>
</dbReference>
<comment type="caution">
    <text evidence="4">The sequence shown here is derived from an EMBL/GenBank/DDBJ whole genome shotgun (WGS) entry which is preliminary data.</text>
</comment>
<dbReference type="InterPro" id="IPR001910">
    <property type="entry name" value="Inosine/uridine_hydrolase_dom"/>
</dbReference>
<feature type="chain" id="PRO_5019130249" description="Inosine/uridine-preferring nucleoside hydrolase domain-containing protein" evidence="2">
    <location>
        <begin position="22"/>
        <end position="354"/>
    </location>
</feature>
<feature type="signal peptide" evidence="2">
    <location>
        <begin position="1"/>
        <end position="21"/>
    </location>
</feature>
<comment type="similarity">
    <text evidence="1">Belongs to the IUNH family.</text>
</comment>
<keyword evidence="2" id="KW-0732">Signal</keyword>